<evidence type="ECO:0000256" key="2">
    <source>
        <dbReference type="ARBA" id="ARBA00011174"/>
    </source>
</evidence>
<keyword evidence="11" id="KW-1185">Reference proteome</keyword>
<gene>
    <name evidence="10" type="ORF">V1264_018977</name>
</gene>
<evidence type="ECO:0000313" key="11">
    <source>
        <dbReference type="Proteomes" id="UP001374579"/>
    </source>
</evidence>
<dbReference type="GO" id="GO:0005770">
    <property type="term" value="C:late endosome"/>
    <property type="evidence" value="ECO:0007669"/>
    <property type="project" value="TreeGrafter"/>
</dbReference>
<keyword evidence="5" id="KW-0653">Protein transport</keyword>
<evidence type="ECO:0000259" key="9">
    <source>
        <dbReference type="PROSITE" id="PS51072"/>
    </source>
</evidence>
<evidence type="ECO:0000256" key="1">
    <source>
        <dbReference type="ARBA" id="ARBA00005324"/>
    </source>
</evidence>
<name>A0AAN9GDG2_9CAEN</name>
<evidence type="ECO:0000313" key="10">
    <source>
        <dbReference type="EMBL" id="KAK7104221.1"/>
    </source>
</evidence>
<comment type="caution">
    <text evidence="10">The sequence shown here is derived from an EMBL/GenBank/DDBJ whole genome shotgun (WGS) entry which is preliminary data.</text>
</comment>
<proteinExistence type="inferred from homology"/>
<comment type="similarity">
    <text evidence="1">Belongs to the adaptor complexes medium subunit family.</text>
</comment>
<evidence type="ECO:0000256" key="8">
    <source>
        <dbReference type="ARBA" id="ARBA00030827"/>
    </source>
</evidence>
<evidence type="ECO:0000256" key="5">
    <source>
        <dbReference type="ARBA" id="ARBA00022927"/>
    </source>
</evidence>
<evidence type="ECO:0000256" key="7">
    <source>
        <dbReference type="ARBA" id="ARBA00029433"/>
    </source>
</evidence>
<feature type="domain" description="MHD" evidence="9">
    <location>
        <begin position="205"/>
        <end position="479"/>
    </location>
</feature>
<dbReference type="AlphaFoldDB" id="A0AAN9GDG2"/>
<dbReference type="Proteomes" id="UP001374579">
    <property type="component" value="Unassembled WGS sequence"/>
</dbReference>
<dbReference type="CDD" id="cd09256">
    <property type="entry name" value="AP_MuD_MHD"/>
    <property type="match status" value="1"/>
</dbReference>
<comment type="subcellular location">
    <subcellularLocation>
        <location evidence="7">Endomembrane system</location>
        <topology evidence="7">Peripheral membrane protein</topology>
        <orientation evidence="7">Cytoplasmic side</orientation>
    </subcellularLocation>
</comment>
<reference evidence="10 11" key="1">
    <citation type="submission" date="2024-02" db="EMBL/GenBank/DDBJ databases">
        <title>Chromosome-scale genome assembly of the rough periwinkle Littorina saxatilis.</title>
        <authorList>
            <person name="De Jode A."/>
            <person name="Faria R."/>
            <person name="Formenti G."/>
            <person name="Sims Y."/>
            <person name="Smith T.P."/>
            <person name="Tracey A."/>
            <person name="Wood J.M.D."/>
            <person name="Zagrodzka Z.B."/>
            <person name="Johannesson K."/>
            <person name="Butlin R.K."/>
            <person name="Leder E.H."/>
        </authorList>
    </citation>
    <scope>NUCLEOTIDE SEQUENCE [LARGE SCALE GENOMIC DNA]</scope>
    <source>
        <strain evidence="10">Snail1</strain>
        <tissue evidence="10">Muscle</tissue>
    </source>
</reference>
<protein>
    <recommendedName>
        <fullName evidence="3">AP-5 complex subunit mu-1</fullName>
    </recommendedName>
    <alternativeName>
        <fullName evidence="8">Adaptor-related protein complex 5 subunit mu-1</fullName>
    </alternativeName>
</protein>
<dbReference type="InterPro" id="IPR039591">
    <property type="entry name" value="AP5M1"/>
</dbReference>
<dbReference type="InterPro" id="IPR028565">
    <property type="entry name" value="MHD"/>
</dbReference>
<evidence type="ECO:0000256" key="3">
    <source>
        <dbReference type="ARBA" id="ARBA00021851"/>
    </source>
</evidence>
<dbReference type="PANTHER" id="PTHR16082:SF2">
    <property type="entry name" value="AP-5 COMPLEX SUBUNIT MU-1"/>
    <property type="match status" value="1"/>
</dbReference>
<dbReference type="GO" id="GO:0005829">
    <property type="term" value="C:cytosol"/>
    <property type="evidence" value="ECO:0007669"/>
    <property type="project" value="TreeGrafter"/>
</dbReference>
<comment type="subunit">
    <text evidence="2">Probably part of the adaptor protein complex 5 (AP-5) a tetramer composed of AP5B1, AP5M1, AP5S1 and AP5Z1.</text>
</comment>
<dbReference type="PROSITE" id="PS51072">
    <property type="entry name" value="MHD"/>
    <property type="match status" value="1"/>
</dbReference>
<accession>A0AAN9GDG2</accession>
<dbReference type="SUPFAM" id="SSF49447">
    <property type="entry name" value="Second domain of Mu2 adaptin subunit (ap50) of ap2 adaptor"/>
    <property type="match status" value="1"/>
</dbReference>
<evidence type="ECO:0000256" key="6">
    <source>
        <dbReference type="ARBA" id="ARBA00023136"/>
    </source>
</evidence>
<dbReference type="PANTHER" id="PTHR16082">
    <property type="entry name" value="AP-5 COMPLEX SUBUNIT MU-1"/>
    <property type="match status" value="1"/>
</dbReference>
<organism evidence="10 11">
    <name type="scientific">Littorina saxatilis</name>
    <dbReference type="NCBI Taxonomy" id="31220"/>
    <lineage>
        <taxon>Eukaryota</taxon>
        <taxon>Metazoa</taxon>
        <taxon>Spiralia</taxon>
        <taxon>Lophotrochozoa</taxon>
        <taxon>Mollusca</taxon>
        <taxon>Gastropoda</taxon>
        <taxon>Caenogastropoda</taxon>
        <taxon>Littorinimorpha</taxon>
        <taxon>Littorinoidea</taxon>
        <taxon>Littorinidae</taxon>
        <taxon>Littorina</taxon>
    </lineage>
</organism>
<dbReference type="GO" id="GO:0005764">
    <property type="term" value="C:lysosome"/>
    <property type="evidence" value="ECO:0007669"/>
    <property type="project" value="TreeGrafter"/>
</dbReference>
<dbReference type="FunFam" id="2.60.40.1170:FF:000013">
    <property type="entry name" value="AP-5 complex subunit mu-1 isoform X1"/>
    <property type="match status" value="1"/>
</dbReference>
<dbReference type="GO" id="GO:0015031">
    <property type="term" value="P:protein transport"/>
    <property type="evidence" value="ECO:0007669"/>
    <property type="project" value="UniProtKB-KW"/>
</dbReference>
<dbReference type="InterPro" id="IPR036168">
    <property type="entry name" value="AP2_Mu_C_sf"/>
</dbReference>
<keyword evidence="6" id="KW-0472">Membrane</keyword>
<dbReference type="GO" id="GO:0030119">
    <property type="term" value="C:AP-type membrane coat adaptor complex"/>
    <property type="evidence" value="ECO:0007669"/>
    <property type="project" value="TreeGrafter"/>
</dbReference>
<sequence>MSVRCVWIIHLPGTPNKAAKVLFTRKFPTVEKQAKRASGEGYVGVLPDPQMARLLVQEVGFGPAGKKFVAERDSCREILQKPVFKIKTDEGEIWPLVVLQQGELLLCCLPLVEEQTSNDNNLINIPTISQGFALLSSLAEALRVPSQEFATRLTEMPAFLNEAAPFGCVRDTCADTVLAKLTNRPVTLHKTDKQAAWKPLLHRGKSSIYLGITEFIRASQCNQEEMRDAMEVYGSVLCRAELEGVSPDIILNVSHAPDSPSIALDQLTTHPCVLSADSMPLPDNKASAGVPAPRRIRFSPPSENFTLCHYSASHLQELPIFGSYTMKPEDGKLQVSVLLKLSDQIRNTFDYCELQIPLLNGPPVQSVDSSPSQGGVTVSPDRRIVVWNIGQKFPNKTLEVSLTATVYMGDKSKSIAASSPEDQFCVGLNSYCQLYFMVPEFTHTGCHVDPRSVQVSPATKFKLTTGREYKSNDYKIWNSLGEALTVKEK</sequence>
<dbReference type="Pfam" id="PF00928">
    <property type="entry name" value="Adap_comp_sub"/>
    <property type="match status" value="1"/>
</dbReference>
<dbReference type="EMBL" id="JBAMIC010000008">
    <property type="protein sequence ID" value="KAK7104221.1"/>
    <property type="molecule type" value="Genomic_DNA"/>
</dbReference>
<dbReference type="GO" id="GO:0016197">
    <property type="term" value="P:endosomal transport"/>
    <property type="evidence" value="ECO:0007669"/>
    <property type="project" value="TreeGrafter"/>
</dbReference>
<dbReference type="Gene3D" id="2.60.40.1170">
    <property type="entry name" value="Mu homology domain, subdomain B"/>
    <property type="match status" value="2"/>
</dbReference>
<evidence type="ECO:0000256" key="4">
    <source>
        <dbReference type="ARBA" id="ARBA00022448"/>
    </source>
</evidence>
<keyword evidence="4" id="KW-0813">Transport</keyword>